<dbReference type="GO" id="GO:0016616">
    <property type="term" value="F:oxidoreductase activity, acting on the CH-OH group of donors, NAD or NADP as acceptor"/>
    <property type="evidence" value="ECO:0007669"/>
    <property type="project" value="UniProtKB-ARBA"/>
</dbReference>
<sequence length="361" mass="38973">MPRAGFQAFRLASGRSGLPLGALPEGPPPPAALPAVAMVTAAGRKTAEKGRLMDLTSTVIIPLLFGSLGLFALFRLLQWMRMRTYLQGAVVVVTGATSGLGKECAKAFHAAGARLVLCGRDSEKLKDLAQELSAMTNHRKNLHEPHTVVFDLSDTKTILNAAELILKHSGHVDILINNAGISYRGTIVDTGLDVDKKVMETNYFGPIALTKALLPSMIKRRQGHIVAISSVQGKISIPFRSAYAASKHATQAFFDCLRAEVEQYEIDVTVVSPGYIQTNLSLNAVTADGSRYGVMDKNTAEGQTATEVAQVVLNAVGQKKKEVLVAGLMPSLAVYLRNLFPRLFFNLMATRAKKERKAKDS</sequence>
<comment type="similarity">
    <text evidence="1 8">Belongs to the short-chain dehydrogenases/reductases (SDR) family.</text>
</comment>
<dbReference type="InterPro" id="IPR002347">
    <property type="entry name" value="SDR_fam"/>
</dbReference>
<gene>
    <name evidence="10" type="primary">DHRS7B</name>
</gene>
<dbReference type="FunFam" id="3.40.50.720:FF:000122">
    <property type="entry name" value="Dehydrogenase/reductase SDR family member 7B"/>
    <property type="match status" value="1"/>
</dbReference>
<dbReference type="Gene3D" id="3.40.50.720">
    <property type="entry name" value="NAD(P)-binding Rossmann-like Domain"/>
    <property type="match status" value="1"/>
</dbReference>
<keyword evidence="9" id="KW-1133">Transmembrane helix</keyword>
<dbReference type="GeneTree" id="ENSGT00940000158171"/>
<keyword evidence="3" id="KW-0560">Oxidoreductase</keyword>
<name>A0A8B9BA56_9AVES</name>
<reference evidence="10" key="2">
    <citation type="submission" date="2025-09" db="UniProtKB">
        <authorList>
            <consortium name="Ensembl"/>
        </authorList>
    </citation>
    <scope>IDENTIFICATION</scope>
</reference>
<dbReference type="AlphaFoldDB" id="A0A8B9BA56"/>
<dbReference type="Pfam" id="PF00106">
    <property type="entry name" value="adh_short"/>
    <property type="match status" value="1"/>
</dbReference>
<reference evidence="10" key="1">
    <citation type="submission" date="2025-08" db="UniProtKB">
        <authorList>
            <consortium name="Ensembl"/>
        </authorList>
    </citation>
    <scope>IDENTIFICATION</scope>
</reference>
<dbReference type="PANTHER" id="PTHR44196:SF1">
    <property type="entry name" value="DEHYDROGENASE_REDUCTASE SDR FAMILY MEMBER 7B"/>
    <property type="match status" value="1"/>
</dbReference>
<keyword evidence="11" id="KW-1185">Reference proteome</keyword>
<dbReference type="InterPro" id="IPR036291">
    <property type="entry name" value="NAD(P)-bd_dom_sf"/>
</dbReference>
<keyword evidence="2" id="KW-0521">NADP</keyword>
<protein>
    <recommendedName>
        <fullName evidence="6">Dehydrogenase/reductase SDR family member 7B</fullName>
    </recommendedName>
    <alternativeName>
        <fullName evidence="7">Short-chain dehydrogenase/reductase family 32C member 1</fullName>
    </alternativeName>
</protein>
<evidence type="ECO:0000313" key="11">
    <source>
        <dbReference type="Proteomes" id="UP000694426"/>
    </source>
</evidence>
<dbReference type="PROSITE" id="PS00061">
    <property type="entry name" value="ADH_SHORT"/>
    <property type="match status" value="1"/>
</dbReference>
<accession>A0A8B9BA56</accession>
<evidence type="ECO:0000256" key="6">
    <source>
        <dbReference type="ARBA" id="ARBA00040419"/>
    </source>
</evidence>
<evidence type="ECO:0000313" key="10">
    <source>
        <dbReference type="Ensembl" id="ENSABRP00000001199.1"/>
    </source>
</evidence>
<feature type="transmembrane region" description="Helical" evidence="9">
    <location>
        <begin position="59"/>
        <end position="77"/>
    </location>
</feature>
<comment type="function">
    <text evidence="5">Putative oxidoreductase.</text>
</comment>
<dbReference type="GO" id="GO:0016020">
    <property type="term" value="C:membrane"/>
    <property type="evidence" value="ECO:0007669"/>
    <property type="project" value="UniProtKB-ARBA"/>
</dbReference>
<evidence type="ECO:0000256" key="8">
    <source>
        <dbReference type="RuleBase" id="RU000363"/>
    </source>
</evidence>
<dbReference type="SUPFAM" id="SSF51735">
    <property type="entry name" value="NAD(P)-binding Rossmann-fold domains"/>
    <property type="match status" value="1"/>
</dbReference>
<evidence type="ECO:0000256" key="9">
    <source>
        <dbReference type="SAM" id="Phobius"/>
    </source>
</evidence>
<dbReference type="NCBIfam" id="NF004825">
    <property type="entry name" value="PRK06181.1"/>
    <property type="match status" value="1"/>
</dbReference>
<dbReference type="PRINTS" id="PR00081">
    <property type="entry name" value="GDHRDH"/>
</dbReference>
<proteinExistence type="inferred from homology"/>
<dbReference type="Proteomes" id="UP000694426">
    <property type="component" value="Unplaced"/>
</dbReference>
<dbReference type="Ensembl" id="ENSABRT00000001771.1">
    <property type="protein sequence ID" value="ENSABRP00000001199.1"/>
    <property type="gene ID" value="ENSABRG00000001258.1"/>
</dbReference>
<dbReference type="GO" id="GO:0005737">
    <property type="term" value="C:cytoplasm"/>
    <property type="evidence" value="ECO:0007669"/>
    <property type="project" value="UniProtKB-ARBA"/>
</dbReference>
<dbReference type="InterPro" id="IPR020904">
    <property type="entry name" value="Sc_DH/Rdtase_CS"/>
</dbReference>
<dbReference type="PANTHER" id="PTHR44196">
    <property type="entry name" value="DEHYDROGENASE/REDUCTASE SDR FAMILY MEMBER 7B"/>
    <property type="match status" value="1"/>
</dbReference>
<evidence type="ECO:0000256" key="4">
    <source>
        <dbReference type="ARBA" id="ARBA00023027"/>
    </source>
</evidence>
<dbReference type="CDD" id="cd05332">
    <property type="entry name" value="11beta-HSD1_like_SDR_c"/>
    <property type="match status" value="1"/>
</dbReference>
<dbReference type="PRINTS" id="PR00080">
    <property type="entry name" value="SDRFAMILY"/>
</dbReference>
<keyword evidence="4" id="KW-0520">NAD</keyword>
<evidence type="ECO:0000256" key="1">
    <source>
        <dbReference type="ARBA" id="ARBA00006484"/>
    </source>
</evidence>
<organism evidence="10 11">
    <name type="scientific">Anser brachyrhynchus</name>
    <name type="common">Pink-footed goose</name>
    <dbReference type="NCBI Taxonomy" id="132585"/>
    <lineage>
        <taxon>Eukaryota</taxon>
        <taxon>Metazoa</taxon>
        <taxon>Chordata</taxon>
        <taxon>Craniata</taxon>
        <taxon>Vertebrata</taxon>
        <taxon>Euteleostomi</taxon>
        <taxon>Archelosauria</taxon>
        <taxon>Archosauria</taxon>
        <taxon>Dinosauria</taxon>
        <taxon>Saurischia</taxon>
        <taxon>Theropoda</taxon>
        <taxon>Coelurosauria</taxon>
        <taxon>Aves</taxon>
        <taxon>Neognathae</taxon>
        <taxon>Galloanserae</taxon>
        <taxon>Anseriformes</taxon>
        <taxon>Anatidae</taxon>
        <taxon>Anserinae</taxon>
        <taxon>Anser</taxon>
    </lineage>
</organism>
<evidence type="ECO:0000256" key="2">
    <source>
        <dbReference type="ARBA" id="ARBA00022857"/>
    </source>
</evidence>
<evidence type="ECO:0000256" key="7">
    <source>
        <dbReference type="ARBA" id="ARBA00043014"/>
    </source>
</evidence>
<keyword evidence="9" id="KW-0472">Membrane</keyword>
<evidence type="ECO:0000256" key="5">
    <source>
        <dbReference type="ARBA" id="ARBA00037096"/>
    </source>
</evidence>
<keyword evidence="9" id="KW-0812">Transmembrane</keyword>
<evidence type="ECO:0000256" key="3">
    <source>
        <dbReference type="ARBA" id="ARBA00023002"/>
    </source>
</evidence>